<evidence type="ECO:0000313" key="2">
    <source>
        <dbReference type="Proteomes" id="UP000692954"/>
    </source>
</evidence>
<accession>A0A8S1NYV1</accession>
<sequence>MGICIAKKNKEKSANLIRLIKIENENAIAKPLTLIEIQSKILNTWFKMNKMLNQLKSCERTVQIIQLRKAINQILISQRMNHPIDEVAVGIVLELMEKIAFKIDELIREQLLTEEVSTKFYQFYTQIAELSMEYSNWKNNSITDKTQLWSFI</sequence>
<dbReference type="OrthoDB" id="306650at2759"/>
<reference evidence="1" key="1">
    <citation type="submission" date="2021-01" db="EMBL/GenBank/DDBJ databases">
        <authorList>
            <consortium name="Genoscope - CEA"/>
            <person name="William W."/>
        </authorList>
    </citation>
    <scope>NUCLEOTIDE SEQUENCE</scope>
</reference>
<dbReference type="Proteomes" id="UP000692954">
    <property type="component" value="Unassembled WGS sequence"/>
</dbReference>
<proteinExistence type="predicted"/>
<organism evidence="1 2">
    <name type="scientific">Paramecium sonneborni</name>
    <dbReference type="NCBI Taxonomy" id="65129"/>
    <lineage>
        <taxon>Eukaryota</taxon>
        <taxon>Sar</taxon>
        <taxon>Alveolata</taxon>
        <taxon>Ciliophora</taxon>
        <taxon>Intramacronucleata</taxon>
        <taxon>Oligohymenophorea</taxon>
        <taxon>Peniculida</taxon>
        <taxon>Parameciidae</taxon>
        <taxon>Paramecium</taxon>
    </lineage>
</organism>
<keyword evidence="2" id="KW-1185">Reference proteome</keyword>
<protein>
    <submittedName>
        <fullName evidence="1">Uncharacterized protein</fullName>
    </submittedName>
</protein>
<evidence type="ECO:0000313" key="1">
    <source>
        <dbReference type="EMBL" id="CAD8097000.1"/>
    </source>
</evidence>
<dbReference type="EMBL" id="CAJJDN010000067">
    <property type="protein sequence ID" value="CAD8097000.1"/>
    <property type="molecule type" value="Genomic_DNA"/>
</dbReference>
<dbReference type="AlphaFoldDB" id="A0A8S1NYV1"/>
<gene>
    <name evidence="1" type="ORF">PSON_ATCC_30995.1.T0670187</name>
</gene>
<comment type="caution">
    <text evidence="1">The sequence shown here is derived from an EMBL/GenBank/DDBJ whole genome shotgun (WGS) entry which is preliminary data.</text>
</comment>
<name>A0A8S1NYV1_9CILI</name>